<keyword evidence="5" id="KW-1185">Reference proteome</keyword>
<dbReference type="InterPro" id="IPR044654">
    <property type="entry name" value="FLA15/16/17/18"/>
</dbReference>
<sequence>MDWRWRMGLALLTVALTSTPVHGMRPVHDHSKGMIGLREVRLGMGSILQALLDSQYSELVLYLDKVDMLEELEREVVRRGAITIFAPKNSFLEQQVDAELRRFLMQPGHEDALRSVLRYHVIPGRIEGADFKNRTVGTLCAGDVIALQSYGLKRYVETARVFSPNSIVRKDGVVHGVDGFMVPPGVALAFEEWKRDGRASVKPHGSPKRSKRRSSASAASKSRYMLERAPPVIPKALLKAVTVAPPVMAPSSPGPSLGPSIAPAPGPGTADFSWDDEDETLQFVTALTNYGGYNDMAELLVNATTLGMELGKLARMGYKLTILAPNDQAMQMLTMEQLNSPLEPLLYYHFLSEYQTEESMYNAVKRLGKQSYSTLRHPHKLVASESDGTVKFGDGEEAAHIFDHDIYVDGHISIQGISRVLAPPP</sequence>
<dbReference type="PROSITE" id="PS50213">
    <property type="entry name" value="FAS1"/>
    <property type="match status" value="2"/>
</dbReference>
<dbReference type="Pfam" id="PF02469">
    <property type="entry name" value="Fasciclin"/>
    <property type="match status" value="2"/>
</dbReference>
<evidence type="ECO:0000313" key="4">
    <source>
        <dbReference type="EMBL" id="KAG0577331.1"/>
    </source>
</evidence>
<feature type="chain" id="PRO_5035943974" description="FAS1 domain-containing protein" evidence="2">
    <location>
        <begin position="24"/>
        <end position="425"/>
    </location>
</feature>
<protein>
    <recommendedName>
        <fullName evidence="3">FAS1 domain-containing protein</fullName>
    </recommendedName>
</protein>
<dbReference type="EMBL" id="CM026425">
    <property type="protein sequence ID" value="KAG0577331.1"/>
    <property type="molecule type" value="Genomic_DNA"/>
</dbReference>
<organism evidence="4 5">
    <name type="scientific">Ceratodon purpureus</name>
    <name type="common">Fire moss</name>
    <name type="synonym">Dicranum purpureum</name>
    <dbReference type="NCBI Taxonomy" id="3225"/>
    <lineage>
        <taxon>Eukaryota</taxon>
        <taxon>Viridiplantae</taxon>
        <taxon>Streptophyta</taxon>
        <taxon>Embryophyta</taxon>
        <taxon>Bryophyta</taxon>
        <taxon>Bryophytina</taxon>
        <taxon>Bryopsida</taxon>
        <taxon>Dicranidae</taxon>
        <taxon>Pseudoditrichales</taxon>
        <taxon>Ditrichaceae</taxon>
        <taxon>Ceratodon</taxon>
    </lineage>
</organism>
<dbReference type="InterPro" id="IPR000782">
    <property type="entry name" value="FAS1_domain"/>
</dbReference>
<dbReference type="SMART" id="SM00554">
    <property type="entry name" value="FAS1"/>
    <property type="match status" value="2"/>
</dbReference>
<feature type="domain" description="FAS1" evidence="3">
    <location>
        <begin position="280"/>
        <end position="406"/>
    </location>
</feature>
<dbReference type="PANTHER" id="PTHR32499">
    <property type="entry name" value="FASCICLIN-LIKE ARABINOGALACTAN PROTEIN 16"/>
    <property type="match status" value="1"/>
</dbReference>
<keyword evidence="2" id="KW-0732">Signal</keyword>
<feature type="domain" description="FAS1" evidence="3">
    <location>
        <begin position="43"/>
        <end position="181"/>
    </location>
</feature>
<feature type="signal peptide" evidence="2">
    <location>
        <begin position="1"/>
        <end position="23"/>
    </location>
</feature>
<dbReference type="AlphaFoldDB" id="A0A8T0I3F9"/>
<dbReference type="PANTHER" id="PTHR32499:SF3">
    <property type="entry name" value="FASCICLIN-LIKE ARABINOGALACTAN PROTEIN 16"/>
    <property type="match status" value="1"/>
</dbReference>
<dbReference type="Proteomes" id="UP000822688">
    <property type="component" value="Chromosome 5"/>
</dbReference>
<feature type="region of interest" description="Disordered" evidence="1">
    <location>
        <begin position="197"/>
        <end position="223"/>
    </location>
</feature>
<reference evidence="4" key="1">
    <citation type="submission" date="2020-06" db="EMBL/GenBank/DDBJ databases">
        <title>WGS assembly of Ceratodon purpureus strain R40.</title>
        <authorList>
            <person name="Carey S.B."/>
            <person name="Jenkins J."/>
            <person name="Shu S."/>
            <person name="Lovell J.T."/>
            <person name="Sreedasyam A."/>
            <person name="Maumus F."/>
            <person name="Tiley G.P."/>
            <person name="Fernandez-Pozo N."/>
            <person name="Barry K."/>
            <person name="Chen C."/>
            <person name="Wang M."/>
            <person name="Lipzen A."/>
            <person name="Daum C."/>
            <person name="Saski C.A."/>
            <person name="Payton A.C."/>
            <person name="Mcbreen J.C."/>
            <person name="Conrad R.E."/>
            <person name="Kollar L.M."/>
            <person name="Olsson S."/>
            <person name="Huttunen S."/>
            <person name="Landis J.B."/>
            <person name="Wickett N.J."/>
            <person name="Johnson M.G."/>
            <person name="Rensing S.A."/>
            <person name="Grimwood J."/>
            <person name="Schmutz J."/>
            <person name="Mcdaniel S.F."/>
        </authorList>
    </citation>
    <scope>NUCLEOTIDE SEQUENCE</scope>
    <source>
        <strain evidence="4">R40</strain>
    </source>
</reference>
<dbReference type="Gene3D" id="2.30.180.10">
    <property type="entry name" value="FAS1 domain"/>
    <property type="match status" value="2"/>
</dbReference>
<comment type="caution">
    <text evidence="4">The sequence shown here is derived from an EMBL/GenBank/DDBJ whole genome shotgun (WGS) entry which is preliminary data.</text>
</comment>
<evidence type="ECO:0000313" key="5">
    <source>
        <dbReference type="Proteomes" id="UP000822688"/>
    </source>
</evidence>
<proteinExistence type="predicted"/>
<evidence type="ECO:0000259" key="3">
    <source>
        <dbReference type="PROSITE" id="PS50213"/>
    </source>
</evidence>
<accession>A0A8T0I3F9</accession>
<dbReference type="SUPFAM" id="SSF82153">
    <property type="entry name" value="FAS1 domain"/>
    <property type="match status" value="2"/>
</dbReference>
<gene>
    <name evidence="4" type="ORF">KC19_5G148500</name>
</gene>
<evidence type="ECO:0000256" key="2">
    <source>
        <dbReference type="SAM" id="SignalP"/>
    </source>
</evidence>
<evidence type="ECO:0000256" key="1">
    <source>
        <dbReference type="SAM" id="MobiDB-lite"/>
    </source>
</evidence>
<name>A0A8T0I3F9_CERPU</name>
<feature type="compositionally biased region" description="Basic residues" evidence="1">
    <location>
        <begin position="205"/>
        <end position="214"/>
    </location>
</feature>
<dbReference type="InterPro" id="IPR036378">
    <property type="entry name" value="FAS1_dom_sf"/>
</dbReference>